<evidence type="ECO:0000313" key="1">
    <source>
        <dbReference type="EMBL" id="PWF99642.1"/>
    </source>
</evidence>
<name>A0A2V1MXX8_9LACO</name>
<dbReference type="OrthoDB" id="2331870at2"/>
<comment type="caution">
    <text evidence="1">The sequence shown here is derived from an EMBL/GenBank/DDBJ whole genome shotgun (WGS) entry which is preliminary data.</text>
</comment>
<sequence length="294" mass="34509">MNKAEFYRSVKDHWWKFAIDGWRNLTLEGNDGTKALLSIEFEADGDLSFPSEIPYLPTMRHWDWNETTNTILLLDGYYGLDKTLLPPVRENQDLVIQDARTKDRWVSANVFETIIRHTWAPDPLIKDLGTFSRLMHPFMVVDKQLPIDEYESLVQELAIASIQVQRSSYQLGNIQLWEELHQELLDQAEKSPIAVLNGRVKMREPFYVRLKTNKLTLLTSQHAEVVGVMGHRSLMTEFVGELLFEWRLNQLNQQSQSVNRLCLTILERYFKGRYVNRKEKAIKGEFNRESQFNF</sequence>
<reference evidence="1 2" key="1">
    <citation type="journal article" date="2018" name="Int. J. Syst. Evol. Microbiol.">
        <title>Lactobacillus bambusae sp. nov., isolated from a traditional fermented Ma-bamboo shoots of Taiwan.</title>
        <authorList>
            <person name="Wang L.-T."/>
        </authorList>
    </citation>
    <scope>NUCLEOTIDE SEQUENCE [LARGE SCALE GENOMIC DNA]</scope>
    <source>
        <strain evidence="1 2">BS-W1</strain>
    </source>
</reference>
<dbReference type="Proteomes" id="UP000245080">
    <property type="component" value="Unassembled WGS sequence"/>
</dbReference>
<dbReference type="EMBL" id="QCXQ01000005">
    <property type="protein sequence ID" value="PWF99642.1"/>
    <property type="molecule type" value="Genomic_DNA"/>
</dbReference>
<dbReference type="RefSeq" id="WP_109250743.1">
    <property type="nucleotide sequence ID" value="NZ_QCXQ01000005.1"/>
</dbReference>
<organism evidence="1 2">
    <name type="scientific">Levilactobacillus bambusae</name>
    <dbReference type="NCBI Taxonomy" id="2024736"/>
    <lineage>
        <taxon>Bacteria</taxon>
        <taxon>Bacillati</taxon>
        <taxon>Bacillota</taxon>
        <taxon>Bacilli</taxon>
        <taxon>Lactobacillales</taxon>
        <taxon>Lactobacillaceae</taxon>
        <taxon>Levilactobacillus</taxon>
    </lineage>
</organism>
<gene>
    <name evidence="1" type="ORF">DCM90_07440</name>
</gene>
<proteinExistence type="predicted"/>
<evidence type="ECO:0000313" key="2">
    <source>
        <dbReference type="Proteomes" id="UP000245080"/>
    </source>
</evidence>
<keyword evidence="2" id="KW-1185">Reference proteome</keyword>
<dbReference type="AlphaFoldDB" id="A0A2V1MXX8"/>
<accession>A0A2V1MXX8</accession>
<protein>
    <submittedName>
        <fullName evidence="1">Uncharacterized protein</fullName>
    </submittedName>
</protein>